<feature type="region of interest" description="Disordered" evidence="1">
    <location>
        <begin position="364"/>
        <end position="383"/>
    </location>
</feature>
<reference evidence="2 3" key="1">
    <citation type="submission" date="2019-06" db="EMBL/GenBank/DDBJ databases">
        <title>Sequencing the genomes of 1000 actinobacteria strains.</title>
        <authorList>
            <person name="Klenk H.-P."/>
        </authorList>
    </citation>
    <scope>NUCLEOTIDE SEQUENCE [LARGE SCALE GENOMIC DNA]</scope>
    <source>
        <strain evidence="2 3">DSM 46837</strain>
    </source>
</reference>
<evidence type="ECO:0000313" key="2">
    <source>
        <dbReference type="EMBL" id="TQN43612.1"/>
    </source>
</evidence>
<organism evidence="2 3">
    <name type="scientific">Blastococcus colisei</name>
    <dbReference type="NCBI Taxonomy" id="1564162"/>
    <lineage>
        <taxon>Bacteria</taxon>
        <taxon>Bacillati</taxon>
        <taxon>Actinomycetota</taxon>
        <taxon>Actinomycetes</taxon>
        <taxon>Geodermatophilales</taxon>
        <taxon>Geodermatophilaceae</taxon>
        <taxon>Blastococcus</taxon>
    </lineage>
</organism>
<dbReference type="Pfam" id="PF04250">
    <property type="entry name" value="DUF429"/>
    <property type="match status" value="1"/>
</dbReference>
<dbReference type="Proteomes" id="UP000319865">
    <property type="component" value="Unassembled WGS sequence"/>
</dbReference>
<dbReference type="AlphaFoldDB" id="A0A543PHP6"/>
<protein>
    <submittedName>
        <fullName evidence="2">Putative RNase H-like nuclease</fullName>
    </submittedName>
</protein>
<keyword evidence="3" id="KW-1185">Reference proteome</keyword>
<proteinExistence type="predicted"/>
<name>A0A543PHP6_9ACTN</name>
<dbReference type="GO" id="GO:0006310">
    <property type="term" value="P:DNA recombination"/>
    <property type="evidence" value="ECO:0007669"/>
    <property type="project" value="InterPro"/>
</dbReference>
<comment type="caution">
    <text evidence="2">The sequence shown here is derived from an EMBL/GenBank/DDBJ whole genome shotgun (WGS) entry which is preliminary data.</text>
</comment>
<feature type="region of interest" description="Disordered" evidence="1">
    <location>
        <begin position="245"/>
        <end position="264"/>
    </location>
</feature>
<evidence type="ECO:0000256" key="1">
    <source>
        <dbReference type="SAM" id="MobiDB-lite"/>
    </source>
</evidence>
<accession>A0A543PHP6</accession>
<dbReference type="GO" id="GO:0000287">
    <property type="term" value="F:magnesium ion binding"/>
    <property type="evidence" value="ECO:0007669"/>
    <property type="project" value="InterPro"/>
</dbReference>
<dbReference type="OrthoDB" id="9801824at2"/>
<gene>
    <name evidence="2" type="ORF">FHU33_3065</name>
</gene>
<sequence>MNGAEAVRSTSVFLGVDLGWSTGATGLAAVDETGRLTASARVKTDDEIAEWIAAQPGQVVVAAVDAPLIVPNETGQRVPERLIGQAFGGFGASAHTSNHTRFPGGDTRAMRLAQRFGWAVDPGTPTGGNVGVCIEVYPHPALVGLLELPYRLDYKKGNDQGRAPGFRLFVQHLESIPELALAGSPRWRQLKHVLASPRPGDLTRVEDELDAIVCAHLAWLWHRRRSALKIYGNVEVGYIVAPPPPLHRPQQPERRGEAASVPAPGRFERVVHGRPTGYSAGANEQRWKADVRSAFSGCTLPAGCRVHVDLEFLLGQDQRGRNEPDLDNLIKAAIDALDGVLGVRTGTGLRAEADDVRVDRITASKRHAGGNEDPGAHVTVAEL</sequence>
<dbReference type="InterPro" id="IPR036614">
    <property type="entry name" value="RusA-like_sf"/>
</dbReference>
<dbReference type="GO" id="GO:0006281">
    <property type="term" value="P:DNA repair"/>
    <property type="evidence" value="ECO:0007669"/>
    <property type="project" value="InterPro"/>
</dbReference>
<dbReference type="InterPro" id="IPR007362">
    <property type="entry name" value="DUF429"/>
</dbReference>
<dbReference type="SUPFAM" id="SSF103084">
    <property type="entry name" value="Holliday junction resolvase RusA"/>
    <property type="match status" value="1"/>
</dbReference>
<dbReference type="Gene3D" id="3.30.1330.70">
    <property type="entry name" value="Holliday junction resolvase RusA"/>
    <property type="match status" value="1"/>
</dbReference>
<evidence type="ECO:0000313" key="3">
    <source>
        <dbReference type="Proteomes" id="UP000319865"/>
    </source>
</evidence>
<dbReference type="EMBL" id="VFQE01000001">
    <property type="protein sequence ID" value="TQN43612.1"/>
    <property type="molecule type" value="Genomic_DNA"/>
</dbReference>